<reference evidence="7" key="1">
    <citation type="submission" date="2022-07" db="EMBL/GenBank/DDBJ databases">
        <title>Fungi with potential for degradation of polypropylene.</title>
        <authorList>
            <person name="Gostincar C."/>
        </authorList>
    </citation>
    <scope>NUCLEOTIDE SEQUENCE</scope>
    <source>
        <strain evidence="7">EXF-13287</strain>
    </source>
</reference>
<dbReference type="InterPro" id="IPR029510">
    <property type="entry name" value="Ald_DH_CS_GLU"/>
</dbReference>
<proteinExistence type="inferred from homology"/>
<dbReference type="GO" id="GO:0016620">
    <property type="term" value="F:oxidoreductase activity, acting on the aldehyde or oxo group of donors, NAD or NADP as acceptor"/>
    <property type="evidence" value="ECO:0007669"/>
    <property type="project" value="InterPro"/>
</dbReference>
<evidence type="ECO:0000313" key="7">
    <source>
        <dbReference type="EMBL" id="KAJ9133473.1"/>
    </source>
</evidence>
<dbReference type="InterPro" id="IPR016163">
    <property type="entry name" value="Ald_DH_C"/>
</dbReference>
<dbReference type="PANTHER" id="PTHR42986:SF1">
    <property type="entry name" value="BENZALDEHYDE DEHYDROGENASE YFMT"/>
    <property type="match status" value="1"/>
</dbReference>
<comment type="caution">
    <text evidence="7">The sequence shown here is derived from an EMBL/GenBank/DDBJ whole genome shotgun (WGS) entry which is preliminary data.</text>
</comment>
<dbReference type="Gene3D" id="3.40.605.10">
    <property type="entry name" value="Aldehyde Dehydrogenase, Chain A, domain 1"/>
    <property type="match status" value="1"/>
</dbReference>
<evidence type="ECO:0000259" key="6">
    <source>
        <dbReference type="Pfam" id="PF00171"/>
    </source>
</evidence>
<dbReference type="Gene3D" id="3.40.309.10">
    <property type="entry name" value="Aldehyde Dehydrogenase, Chain A, domain 2"/>
    <property type="match status" value="1"/>
</dbReference>
<comment type="similarity">
    <text evidence="1 5">Belongs to the aldehyde dehydrogenase family.</text>
</comment>
<gene>
    <name evidence="7" type="ORF">NKR19_g9059</name>
</gene>
<keyword evidence="3" id="KW-0520">NAD</keyword>
<evidence type="ECO:0000256" key="1">
    <source>
        <dbReference type="ARBA" id="ARBA00009986"/>
    </source>
</evidence>
<dbReference type="InterPro" id="IPR015590">
    <property type="entry name" value="Aldehyde_DH_dom"/>
</dbReference>
<dbReference type="PROSITE" id="PS00687">
    <property type="entry name" value="ALDEHYDE_DEHYDR_GLU"/>
    <property type="match status" value="1"/>
</dbReference>
<evidence type="ECO:0000256" key="5">
    <source>
        <dbReference type="RuleBase" id="RU003345"/>
    </source>
</evidence>
<dbReference type="Proteomes" id="UP001174691">
    <property type="component" value="Unassembled WGS sequence"/>
</dbReference>
<dbReference type="Pfam" id="PF00171">
    <property type="entry name" value="Aldedh"/>
    <property type="match status" value="1"/>
</dbReference>
<dbReference type="InterPro" id="IPR016162">
    <property type="entry name" value="Ald_DH_N"/>
</dbReference>
<keyword evidence="8" id="KW-1185">Reference proteome</keyword>
<name>A0AA38RJC9_9PEZI</name>
<dbReference type="AlphaFoldDB" id="A0AA38RJC9"/>
<feature type="active site" evidence="4">
    <location>
        <position position="268"/>
    </location>
</feature>
<evidence type="ECO:0000313" key="8">
    <source>
        <dbReference type="Proteomes" id="UP001174691"/>
    </source>
</evidence>
<dbReference type="EMBL" id="JANBVN010000202">
    <property type="protein sequence ID" value="KAJ9133473.1"/>
    <property type="molecule type" value="Genomic_DNA"/>
</dbReference>
<organism evidence="7 8">
    <name type="scientific">Coniochaeta hoffmannii</name>
    <dbReference type="NCBI Taxonomy" id="91930"/>
    <lineage>
        <taxon>Eukaryota</taxon>
        <taxon>Fungi</taxon>
        <taxon>Dikarya</taxon>
        <taxon>Ascomycota</taxon>
        <taxon>Pezizomycotina</taxon>
        <taxon>Sordariomycetes</taxon>
        <taxon>Sordariomycetidae</taxon>
        <taxon>Coniochaetales</taxon>
        <taxon>Coniochaetaceae</taxon>
        <taxon>Coniochaeta</taxon>
    </lineage>
</organism>
<evidence type="ECO:0000256" key="3">
    <source>
        <dbReference type="ARBA" id="ARBA00023027"/>
    </source>
</evidence>
<keyword evidence="2 5" id="KW-0560">Oxidoreductase</keyword>
<accession>A0AA38RJC9</accession>
<protein>
    <submittedName>
        <fullName evidence="7">Aldehyde dehydrogenase</fullName>
    </submittedName>
</protein>
<evidence type="ECO:0000256" key="2">
    <source>
        <dbReference type="ARBA" id="ARBA00023002"/>
    </source>
</evidence>
<sequence>MTVTNGNPQNGHKSALGEPQALYIGGDYRPAAKNATFQVVNPMTGKDLYQCAAASVEDYSAAIENAEDAFRSWKKTPPSARRRIFLKAADILETYLTQDSPEILSSEISATETWVKINILATAGVFRETAGLATHIKGEIVPADRPGTTILVEREALGVVFAISPWNAPVNLTARAIATPLICGNTVILKPSEFTPKSQHLVVRALTAAGLPAGCLNFLPAAPRDAAAVTEFTVKHPKVRHVNFTGSDRVGRIIAGWASQCLKKCVLELGGKAPVIVLEDANIDDAVEAVVFGGLSNAGQICMSTERVYLHDSIADAFKAKLLDRVKGLKVGNPAEEKGVSISGLYSPASAQRVVATLKDAISKGARLLYGNLETFGPNQTILSPHILEGVTDSMDIFRKEIFGPVLYLGRFSTDEQAITLANDSEFSLCASVFSRDVMRALDIAREVRAGSCHVNGPTLYIEATLPNGGVGGSSGYGRFGGIAGVEEFTERKIVSLAKPGQKYMF</sequence>
<feature type="domain" description="Aldehyde dehydrogenase" evidence="6">
    <location>
        <begin position="32"/>
        <end position="495"/>
    </location>
</feature>
<dbReference type="InterPro" id="IPR016161">
    <property type="entry name" value="Ald_DH/histidinol_DH"/>
</dbReference>
<evidence type="ECO:0000256" key="4">
    <source>
        <dbReference type="PROSITE-ProRule" id="PRU10007"/>
    </source>
</evidence>
<dbReference type="SUPFAM" id="SSF53720">
    <property type="entry name" value="ALDH-like"/>
    <property type="match status" value="1"/>
</dbReference>
<dbReference type="PANTHER" id="PTHR42986">
    <property type="entry name" value="BENZALDEHYDE DEHYDROGENASE YFMT"/>
    <property type="match status" value="1"/>
</dbReference>